<dbReference type="OMA" id="ERKEMPW"/>
<feature type="compositionally biased region" description="Basic and acidic residues" evidence="11">
    <location>
        <begin position="316"/>
        <end position="333"/>
    </location>
</feature>
<comment type="subcellular location">
    <subcellularLocation>
        <location evidence="1 10">Nucleus</location>
        <location evidence="1 10">Nucleolus</location>
    </subcellularLocation>
</comment>
<proteinExistence type="inferred from homology"/>
<evidence type="ECO:0000256" key="2">
    <source>
        <dbReference type="ARBA" id="ARBA00009418"/>
    </source>
</evidence>
<evidence type="ECO:0000256" key="10">
    <source>
        <dbReference type="RuleBase" id="RU368027"/>
    </source>
</evidence>
<feature type="region of interest" description="Disordered" evidence="11">
    <location>
        <begin position="313"/>
        <end position="333"/>
    </location>
</feature>
<organism evidence="12 13">
    <name type="scientific">Sordaria macrospora</name>
    <dbReference type="NCBI Taxonomy" id="5147"/>
    <lineage>
        <taxon>Eukaryota</taxon>
        <taxon>Fungi</taxon>
        <taxon>Dikarya</taxon>
        <taxon>Ascomycota</taxon>
        <taxon>Pezizomycotina</taxon>
        <taxon>Sordariomycetes</taxon>
        <taxon>Sordariomycetidae</taxon>
        <taxon>Sordariales</taxon>
        <taxon>Sordariaceae</taxon>
        <taxon>Sordaria</taxon>
    </lineage>
</organism>
<evidence type="ECO:0000256" key="11">
    <source>
        <dbReference type="SAM" id="MobiDB-lite"/>
    </source>
</evidence>
<feature type="compositionally biased region" description="Basic and acidic residues" evidence="11">
    <location>
        <begin position="124"/>
        <end position="138"/>
    </location>
</feature>
<keyword evidence="8 10" id="KW-0687">Ribonucleoprotein</keyword>
<keyword evidence="7 10" id="KW-0539">Nucleus</keyword>
<dbReference type="GO" id="GO:0030686">
    <property type="term" value="C:90S preribosome"/>
    <property type="evidence" value="ECO:0007669"/>
    <property type="project" value="TreeGrafter"/>
</dbReference>
<feature type="compositionally biased region" description="Acidic residues" evidence="11">
    <location>
        <begin position="54"/>
        <end position="73"/>
    </location>
</feature>
<dbReference type="AlphaFoldDB" id="A0A8S9A5Y6"/>
<feature type="region of interest" description="Disordered" evidence="11">
    <location>
        <begin position="242"/>
        <end position="262"/>
    </location>
</feature>
<dbReference type="PANTHER" id="PTHR21738:SF0">
    <property type="entry name" value="RIBOSOMAL RNA PROCESSING PROTEIN 36 HOMOLOG"/>
    <property type="match status" value="1"/>
</dbReference>
<feature type="compositionally biased region" description="Acidic residues" evidence="11">
    <location>
        <begin position="114"/>
        <end position="123"/>
    </location>
</feature>
<comment type="similarity">
    <text evidence="2 10">Belongs to the RRP36 family.</text>
</comment>
<evidence type="ECO:0000256" key="7">
    <source>
        <dbReference type="ARBA" id="ARBA00023242"/>
    </source>
</evidence>
<dbReference type="PANTHER" id="PTHR21738">
    <property type="entry name" value="RIBOSOMAL RNA PROCESSING PROTEIN 36 HOMOLOG"/>
    <property type="match status" value="1"/>
</dbReference>
<keyword evidence="6" id="KW-0175">Coiled coil</keyword>
<reference evidence="12 13" key="1">
    <citation type="submission" date="2017-07" db="EMBL/GenBank/DDBJ databases">
        <title>Genome sequence of the Sordaria macrospora wild type strain R19027.</title>
        <authorList>
            <person name="Nowrousian M."/>
            <person name="Teichert I."/>
            <person name="Kueck U."/>
        </authorList>
    </citation>
    <scope>NUCLEOTIDE SEQUENCE [LARGE SCALE GENOMIC DNA]</scope>
    <source>
        <strain evidence="12 13">R19027</strain>
        <tissue evidence="12">Mycelium</tissue>
    </source>
</reference>
<dbReference type="VEuPathDB" id="FungiDB:SMAC_02669"/>
<dbReference type="GO" id="GO:0000462">
    <property type="term" value="P:maturation of SSU-rRNA from tricistronic rRNA transcript (SSU-rRNA, 5.8S rRNA, LSU-rRNA)"/>
    <property type="evidence" value="ECO:0007669"/>
    <property type="project" value="TreeGrafter"/>
</dbReference>
<evidence type="ECO:0000313" key="13">
    <source>
        <dbReference type="Proteomes" id="UP000433876"/>
    </source>
</evidence>
<evidence type="ECO:0000256" key="1">
    <source>
        <dbReference type="ARBA" id="ARBA00004604"/>
    </source>
</evidence>
<dbReference type="InterPro" id="IPR009292">
    <property type="entry name" value="RRP36"/>
</dbReference>
<sequence>MPAVKRKAPPTLGAKLNRRVRPRFEAEPDSDVEEGSSDEAPSEEEGGGFHTGSDTEEEEDEEVEEGSDDESDAPSEHGGAGIDAAQLSFGALAKAQASLGTLKKKKKGSKGGDDESDDDEEKEEPNWKTEIEKGLKSKVEKHHRTSKHAPVEMTSKKPVSRRREFLVTNDAPAKPKARDPRFAPPGLGGSISGGSKAVVDEIKARKAYSFLDDYQEDEMKQLRMAIKKTKDAHEKEELQRALLSMESKKKARVRKDKERELLSEHKKKEKELIKQGKTPFYLKKSEQKKQLLVEQFASMKKSQVDKAIERKRKKIAGKEKKALPFARRTAEDR</sequence>
<evidence type="ECO:0000256" key="8">
    <source>
        <dbReference type="ARBA" id="ARBA00023274"/>
    </source>
</evidence>
<evidence type="ECO:0000256" key="5">
    <source>
        <dbReference type="ARBA" id="ARBA00022552"/>
    </source>
</evidence>
<comment type="subunit">
    <text evidence="3 10">Associates with 90S and pre-40S pre-ribosomal particles.</text>
</comment>
<evidence type="ECO:0000256" key="4">
    <source>
        <dbReference type="ARBA" id="ARBA00022517"/>
    </source>
</evidence>
<accession>A0A8S9A5Y6</accession>
<gene>
    <name evidence="12" type="ORF">SMACR_02669</name>
</gene>
<protein>
    <recommendedName>
        <fullName evidence="10">rRNA biogenesis protein RRP36</fullName>
    </recommendedName>
</protein>
<comment type="caution">
    <text evidence="12">The sequence shown here is derived from an EMBL/GenBank/DDBJ whole genome shotgun (WGS) entry which is preliminary data.</text>
</comment>
<dbReference type="SMR" id="A0A8S9A5Y6"/>
<evidence type="ECO:0000256" key="6">
    <source>
        <dbReference type="ARBA" id="ARBA00023054"/>
    </source>
</evidence>
<keyword evidence="4 10" id="KW-0690">Ribosome biogenesis</keyword>
<evidence type="ECO:0000256" key="3">
    <source>
        <dbReference type="ARBA" id="ARBA00011167"/>
    </source>
</evidence>
<dbReference type="EMBL" id="NMPR01000004">
    <property type="protein sequence ID" value="KAA8636391.1"/>
    <property type="molecule type" value="Genomic_DNA"/>
</dbReference>
<comment type="function">
    <text evidence="9 10">Component of the 90S pre-ribosome involved in the maturation of rRNAs. Required for early cleavages of the pre-RNAs in the 40S ribosomal subunit maturation pathway.</text>
</comment>
<dbReference type="Proteomes" id="UP000433876">
    <property type="component" value="Unassembled WGS sequence"/>
</dbReference>
<keyword evidence="5 10" id="KW-0698">rRNA processing</keyword>
<feature type="region of interest" description="Disordered" evidence="11">
    <location>
        <begin position="99"/>
        <end position="194"/>
    </location>
</feature>
<evidence type="ECO:0000313" key="12">
    <source>
        <dbReference type="EMBL" id="KAA8636391.1"/>
    </source>
</evidence>
<feature type="compositionally biased region" description="Acidic residues" evidence="11">
    <location>
        <begin position="27"/>
        <end position="46"/>
    </location>
</feature>
<name>A0A8S9A5Y6_SORMA</name>
<feature type="region of interest" description="Disordered" evidence="11">
    <location>
        <begin position="1"/>
        <end position="85"/>
    </location>
</feature>
<evidence type="ECO:0000256" key="9">
    <source>
        <dbReference type="ARBA" id="ARBA00025053"/>
    </source>
</evidence>
<dbReference type="GO" id="GO:0005730">
    <property type="term" value="C:nucleolus"/>
    <property type="evidence" value="ECO:0007669"/>
    <property type="project" value="UniProtKB-SubCell"/>
</dbReference>
<dbReference type="Pfam" id="PF06102">
    <property type="entry name" value="RRP36"/>
    <property type="match status" value="1"/>
</dbReference>